<reference evidence="2" key="1">
    <citation type="journal article" date="2019" name="Int. J. Syst. Evol. Microbiol.">
        <title>The Global Catalogue of Microorganisms (GCM) 10K type strain sequencing project: providing services to taxonomists for standard genome sequencing and annotation.</title>
        <authorList>
            <consortium name="The Broad Institute Genomics Platform"/>
            <consortium name="The Broad Institute Genome Sequencing Center for Infectious Disease"/>
            <person name="Wu L."/>
            <person name="Ma J."/>
        </authorList>
    </citation>
    <scope>NUCLEOTIDE SEQUENCE [LARGE SCALE GENOMIC DNA]</scope>
    <source>
        <strain evidence="2">CGMCC 4.7677</strain>
    </source>
</reference>
<keyword evidence="2" id="KW-1185">Reference proteome</keyword>
<protein>
    <submittedName>
        <fullName evidence="1">Uncharacterized protein</fullName>
    </submittedName>
</protein>
<accession>A0ABQ3IG52</accession>
<name>A0ABQ3IG52_9PSEU</name>
<dbReference type="RefSeq" id="WP_191243507.1">
    <property type="nucleotide sequence ID" value="NZ_BNAU01000001.1"/>
</dbReference>
<proteinExistence type="predicted"/>
<gene>
    <name evidence="1" type="ORF">GCM10017786_13110</name>
</gene>
<dbReference type="EMBL" id="BNAU01000001">
    <property type="protein sequence ID" value="GHE83401.1"/>
    <property type="molecule type" value="Genomic_DNA"/>
</dbReference>
<comment type="caution">
    <text evidence="1">The sequence shown here is derived from an EMBL/GenBank/DDBJ whole genome shotgun (WGS) entry which is preliminary data.</text>
</comment>
<sequence>MRQFTRWAQHLGGFLAHHGIENFLGNAEHARELDDDAAEWRAFLLAWHDLHGEQPLTAQQVRGSAETIVGPDPWAGTFPTTLGGKPLNTKSLAKRLTGQLDRWRGDVVLRSVLDKHTKMRMYWVERTG</sequence>
<dbReference type="Proteomes" id="UP000605897">
    <property type="component" value="Unassembled WGS sequence"/>
</dbReference>
<evidence type="ECO:0000313" key="1">
    <source>
        <dbReference type="EMBL" id="GHE83401.1"/>
    </source>
</evidence>
<evidence type="ECO:0000313" key="2">
    <source>
        <dbReference type="Proteomes" id="UP000605897"/>
    </source>
</evidence>
<organism evidence="1 2">
    <name type="scientific">Amycolatopsis deserti</name>
    <dbReference type="NCBI Taxonomy" id="185696"/>
    <lineage>
        <taxon>Bacteria</taxon>
        <taxon>Bacillati</taxon>
        <taxon>Actinomycetota</taxon>
        <taxon>Actinomycetes</taxon>
        <taxon>Pseudonocardiales</taxon>
        <taxon>Pseudonocardiaceae</taxon>
        <taxon>Amycolatopsis</taxon>
    </lineage>
</organism>